<dbReference type="Proteomes" id="UP000298493">
    <property type="component" value="Unassembled WGS sequence"/>
</dbReference>
<evidence type="ECO:0000313" key="1">
    <source>
        <dbReference type="EMBL" id="TID15481.1"/>
    </source>
</evidence>
<evidence type="ECO:0000313" key="2">
    <source>
        <dbReference type="Proteomes" id="UP000298493"/>
    </source>
</evidence>
<accession>A0A4Z1NIB9</accession>
<dbReference type="EMBL" id="SNSC02000020">
    <property type="protein sequence ID" value="TID15481.1"/>
    <property type="molecule type" value="Genomic_DNA"/>
</dbReference>
<proteinExistence type="predicted"/>
<protein>
    <submittedName>
        <fullName evidence="1">Uncharacterized protein</fullName>
    </submittedName>
</protein>
<reference evidence="1 2" key="1">
    <citation type="submission" date="2019-04" db="EMBL/GenBank/DDBJ databases">
        <title>High contiguity whole genome sequence and gene annotation resource for two Venturia nashicola isolates.</title>
        <authorList>
            <person name="Prokchorchik M."/>
            <person name="Won K."/>
            <person name="Lee Y."/>
            <person name="Choi E.D."/>
            <person name="Segonzac C."/>
            <person name="Sohn K.H."/>
        </authorList>
    </citation>
    <scope>NUCLEOTIDE SEQUENCE [LARGE SCALE GENOMIC DNA]</scope>
    <source>
        <strain evidence="1 2">PRI2</strain>
    </source>
</reference>
<comment type="caution">
    <text evidence="1">The sequence shown here is derived from an EMBL/GenBank/DDBJ whole genome shotgun (WGS) entry which is preliminary data.</text>
</comment>
<keyword evidence="2" id="KW-1185">Reference proteome</keyword>
<organism evidence="1 2">
    <name type="scientific">Venturia nashicola</name>
    <dbReference type="NCBI Taxonomy" id="86259"/>
    <lineage>
        <taxon>Eukaryota</taxon>
        <taxon>Fungi</taxon>
        <taxon>Dikarya</taxon>
        <taxon>Ascomycota</taxon>
        <taxon>Pezizomycotina</taxon>
        <taxon>Dothideomycetes</taxon>
        <taxon>Pleosporomycetidae</taxon>
        <taxon>Venturiales</taxon>
        <taxon>Venturiaceae</taxon>
        <taxon>Venturia</taxon>
    </lineage>
</organism>
<dbReference type="AlphaFoldDB" id="A0A4Z1NIB9"/>
<sequence>MARLVSDGVTPIKFLASSVLAAKNTVYGFKNAGVSTRGLEEEIEVFAFVFPILGFENPQNIQPALSHD</sequence>
<gene>
    <name evidence="1" type="ORF">E6O75_ATG07809</name>
</gene>
<name>A0A4Z1NIB9_9PEZI</name>